<dbReference type="EMBL" id="CAXAMM010023669">
    <property type="protein sequence ID" value="CAK9053983.1"/>
    <property type="molecule type" value="Genomic_DNA"/>
</dbReference>
<evidence type="ECO:0000313" key="5">
    <source>
        <dbReference type="EMBL" id="CAK9053983.1"/>
    </source>
</evidence>
<reference evidence="5 6" key="1">
    <citation type="submission" date="2024-02" db="EMBL/GenBank/DDBJ databases">
        <authorList>
            <person name="Chen Y."/>
            <person name="Shah S."/>
            <person name="Dougan E. K."/>
            <person name="Thang M."/>
            <person name="Chan C."/>
        </authorList>
    </citation>
    <scope>NUCLEOTIDE SEQUENCE [LARGE SCALE GENOMIC DNA]</scope>
</reference>
<evidence type="ECO:0000313" key="6">
    <source>
        <dbReference type="Proteomes" id="UP001642464"/>
    </source>
</evidence>
<feature type="chain" id="PRO_5046255716" evidence="3">
    <location>
        <begin position="23"/>
        <end position="199"/>
    </location>
</feature>
<feature type="region of interest" description="Disordered" evidence="2">
    <location>
        <begin position="167"/>
        <end position="199"/>
    </location>
</feature>
<dbReference type="SUPFAM" id="SSF46565">
    <property type="entry name" value="Chaperone J-domain"/>
    <property type="match status" value="1"/>
</dbReference>
<sequence length="199" mass="22304">MRVGRTALIFLLWPAVFHNTFAGLRASSSGRRYPVRSRLARMAVTATMSPKDPYDVLGVEPGCTESEIRAAYRQRARTDHPDISDAPNAEEIWLEVCEAYQVLTDPKRRRAQKNGVARQGSVYRDDERVQDDSELKKQFFEALGVMPAEQKSTLKMTLDDLKRPKLSRQSEAAKAKAKADAEAQQVVTVRPAVRTGKSV</sequence>
<dbReference type="PANTHER" id="PTHR43096">
    <property type="entry name" value="DNAJ HOMOLOG 1, MITOCHONDRIAL-RELATED"/>
    <property type="match status" value="1"/>
</dbReference>
<dbReference type="Gene3D" id="1.10.287.110">
    <property type="entry name" value="DnaJ domain"/>
    <property type="match status" value="1"/>
</dbReference>
<organism evidence="5 6">
    <name type="scientific">Durusdinium trenchii</name>
    <dbReference type="NCBI Taxonomy" id="1381693"/>
    <lineage>
        <taxon>Eukaryota</taxon>
        <taxon>Sar</taxon>
        <taxon>Alveolata</taxon>
        <taxon>Dinophyceae</taxon>
        <taxon>Suessiales</taxon>
        <taxon>Symbiodiniaceae</taxon>
        <taxon>Durusdinium</taxon>
    </lineage>
</organism>
<protein>
    <submittedName>
        <fullName evidence="5">Chaperone protein DnaJ</fullName>
    </submittedName>
</protein>
<feature type="domain" description="J" evidence="4">
    <location>
        <begin position="52"/>
        <end position="117"/>
    </location>
</feature>
<dbReference type="PRINTS" id="PR00625">
    <property type="entry name" value="JDOMAIN"/>
</dbReference>
<proteinExistence type="predicted"/>
<keyword evidence="1" id="KW-0143">Chaperone</keyword>
<feature type="compositionally biased region" description="Basic and acidic residues" evidence="2">
    <location>
        <begin position="171"/>
        <end position="181"/>
    </location>
</feature>
<dbReference type="CDD" id="cd06257">
    <property type="entry name" value="DnaJ"/>
    <property type="match status" value="1"/>
</dbReference>
<dbReference type="PROSITE" id="PS50076">
    <property type="entry name" value="DNAJ_2"/>
    <property type="match status" value="1"/>
</dbReference>
<dbReference type="Pfam" id="PF00226">
    <property type="entry name" value="DnaJ"/>
    <property type="match status" value="1"/>
</dbReference>
<evidence type="ECO:0000256" key="1">
    <source>
        <dbReference type="ARBA" id="ARBA00023186"/>
    </source>
</evidence>
<keyword evidence="6" id="KW-1185">Reference proteome</keyword>
<evidence type="ECO:0000259" key="4">
    <source>
        <dbReference type="PROSITE" id="PS50076"/>
    </source>
</evidence>
<keyword evidence="3" id="KW-0732">Signal</keyword>
<name>A0ABP0MR76_9DINO</name>
<dbReference type="PANTHER" id="PTHR43096:SF52">
    <property type="entry name" value="DNAJ HOMOLOG 1, MITOCHONDRIAL-RELATED"/>
    <property type="match status" value="1"/>
</dbReference>
<feature type="signal peptide" evidence="3">
    <location>
        <begin position="1"/>
        <end position="22"/>
    </location>
</feature>
<dbReference type="InterPro" id="IPR036869">
    <property type="entry name" value="J_dom_sf"/>
</dbReference>
<comment type="caution">
    <text evidence="5">The sequence shown here is derived from an EMBL/GenBank/DDBJ whole genome shotgun (WGS) entry which is preliminary data.</text>
</comment>
<gene>
    <name evidence="5" type="ORF">SCF082_LOCUS29366</name>
</gene>
<accession>A0ABP0MR76</accession>
<dbReference type="Proteomes" id="UP001642464">
    <property type="component" value="Unassembled WGS sequence"/>
</dbReference>
<evidence type="ECO:0000256" key="3">
    <source>
        <dbReference type="SAM" id="SignalP"/>
    </source>
</evidence>
<dbReference type="InterPro" id="IPR001623">
    <property type="entry name" value="DnaJ_domain"/>
</dbReference>
<dbReference type="SMART" id="SM00271">
    <property type="entry name" value="DnaJ"/>
    <property type="match status" value="1"/>
</dbReference>
<evidence type="ECO:0000256" key="2">
    <source>
        <dbReference type="SAM" id="MobiDB-lite"/>
    </source>
</evidence>